<proteinExistence type="predicted"/>
<dbReference type="SUPFAM" id="SSF140860">
    <property type="entry name" value="Pseudo ankyrin repeat-like"/>
    <property type="match status" value="1"/>
</dbReference>
<protein>
    <submittedName>
        <fullName evidence="1">Uncharacterized protein</fullName>
    </submittedName>
</protein>
<dbReference type="EMBL" id="BLLK01000023">
    <property type="protein sequence ID" value="GFH47660.1"/>
    <property type="molecule type" value="Genomic_DNA"/>
</dbReference>
<dbReference type="Proteomes" id="UP001054902">
    <property type="component" value="Unassembled WGS sequence"/>
</dbReference>
<accession>A0AAD3H277</accession>
<evidence type="ECO:0000313" key="1">
    <source>
        <dbReference type="EMBL" id="GFH47660.1"/>
    </source>
</evidence>
<dbReference type="AlphaFoldDB" id="A0AAD3H277"/>
<sequence length="283" mass="32158">MKSNKRLKIFHTSGSEEVPSASISDLPNDLLKHCFSFIPGSYITIAPVSRHFFSNYCTVGVPELANVNSADNLLKIDQNKMTTAFGVSSVELTELAILSNAPSKFIHRVCYRAALNDRKDIIDCALLYRVDFTEVSHDNFFGKLLLKLAKKGDLDMIKYIDNNFGKSFKSYLYVWRGIYRGAASKTHMHILKWLLERYPEFSLGADPFDGRQIRNVPFCDAVTVSVDVLQWTKENIEGFRFTEMIFRAASYHGNLEVLQYCHRNKCPSSQRSVGSCLLNKNKA</sequence>
<evidence type="ECO:0000313" key="2">
    <source>
        <dbReference type="Proteomes" id="UP001054902"/>
    </source>
</evidence>
<reference evidence="1 2" key="1">
    <citation type="journal article" date="2021" name="Sci. Rep.">
        <title>The genome of the diatom Chaetoceros tenuissimus carries an ancient integrated fragment of an extant virus.</title>
        <authorList>
            <person name="Hongo Y."/>
            <person name="Kimura K."/>
            <person name="Takaki Y."/>
            <person name="Yoshida Y."/>
            <person name="Baba S."/>
            <person name="Kobayashi G."/>
            <person name="Nagasaki K."/>
            <person name="Hano T."/>
            <person name="Tomaru Y."/>
        </authorList>
    </citation>
    <scope>NUCLEOTIDE SEQUENCE [LARGE SCALE GENOMIC DNA]</scope>
    <source>
        <strain evidence="1 2">NIES-3715</strain>
    </source>
</reference>
<comment type="caution">
    <text evidence="1">The sequence shown here is derived from an EMBL/GenBank/DDBJ whole genome shotgun (WGS) entry which is preliminary data.</text>
</comment>
<organism evidence="1 2">
    <name type="scientific">Chaetoceros tenuissimus</name>
    <dbReference type="NCBI Taxonomy" id="426638"/>
    <lineage>
        <taxon>Eukaryota</taxon>
        <taxon>Sar</taxon>
        <taxon>Stramenopiles</taxon>
        <taxon>Ochrophyta</taxon>
        <taxon>Bacillariophyta</taxon>
        <taxon>Coscinodiscophyceae</taxon>
        <taxon>Chaetocerotophycidae</taxon>
        <taxon>Chaetocerotales</taxon>
        <taxon>Chaetocerotaceae</taxon>
        <taxon>Chaetoceros</taxon>
    </lineage>
</organism>
<name>A0AAD3H277_9STRA</name>
<gene>
    <name evidence="1" type="ORF">CTEN210_04135</name>
</gene>
<keyword evidence="2" id="KW-1185">Reference proteome</keyword>